<dbReference type="AlphaFoldDB" id="A0A378YLC4"/>
<proteinExistence type="predicted"/>
<dbReference type="SFLD" id="SFLDS00003">
    <property type="entry name" value="Haloacid_Dehalogenase"/>
    <property type="match status" value="1"/>
</dbReference>
<name>A0A378YLC4_9NOCA</name>
<dbReference type="PANTHER" id="PTHR43481">
    <property type="entry name" value="FRUCTOSE-1-PHOSPHATE PHOSPHATASE"/>
    <property type="match status" value="1"/>
</dbReference>
<dbReference type="Pfam" id="PF00702">
    <property type="entry name" value="Hydrolase"/>
    <property type="match status" value="1"/>
</dbReference>
<dbReference type="InterPro" id="IPR051806">
    <property type="entry name" value="HAD-like_SPP"/>
</dbReference>
<dbReference type="EMBL" id="UGRY01000002">
    <property type="protein sequence ID" value="SUA77231.1"/>
    <property type="molecule type" value="Genomic_DNA"/>
</dbReference>
<dbReference type="NCBIfam" id="TIGR01509">
    <property type="entry name" value="HAD-SF-IA-v3"/>
    <property type="match status" value="1"/>
</dbReference>
<dbReference type="SFLD" id="SFLDG01129">
    <property type="entry name" value="C1.5:_HAD__Beta-PGM__Phosphata"/>
    <property type="match status" value="1"/>
</dbReference>
<dbReference type="Proteomes" id="UP000255467">
    <property type="component" value="Unassembled WGS sequence"/>
</dbReference>
<accession>A0A378YLC4</accession>
<dbReference type="InterPro" id="IPR023214">
    <property type="entry name" value="HAD_sf"/>
</dbReference>
<evidence type="ECO:0000313" key="3">
    <source>
        <dbReference type="Proteomes" id="UP000255467"/>
    </source>
</evidence>
<evidence type="ECO:0000313" key="2">
    <source>
        <dbReference type="EMBL" id="SUA77231.1"/>
    </source>
</evidence>
<gene>
    <name evidence="2" type="primary">yfbT</name>
    <name evidence="2" type="ORF">NCTC1934_02926</name>
</gene>
<dbReference type="Gene3D" id="1.10.357.10">
    <property type="entry name" value="Tetracycline Repressor, domain 2"/>
    <property type="match status" value="1"/>
</dbReference>
<organism evidence="2 3">
    <name type="scientific">Nocardia otitidiscaviarum</name>
    <dbReference type="NCBI Taxonomy" id="1823"/>
    <lineage>
        <taxon>Bacteria</taxon>
        <taxon>Bacillati</taxon>
        <taxon>Actinomycetota</taxon>
        <taxon>Actinomycetes</taxon>
        <taxon>Mycobacteriales</taxon>
        <taxon>Nocardiaceae</taxon>
        <taxon>Nocardia</taxon>
    </lineage>
</organism>
<dbReference type="STRING" id="1406858.GCA_000710895_05902"/>
<feature type="region of interest" description="Disordered" evidence="1">
    <location>
        <begin position="89"/>
        <end position="125"/>
    </location>
</feature>
<dbReference type="InterPro" id="IPR023198">
    <property type="entry name" value="PGP-like_dom2"/>
</dbReference>
<dbReference type="Gene3D" id="3.40.50.1000">
    <property type="entry name" value="HAD superfamily/HAD-like"/>
    <property type="match status" value="1"/>
</dbReference>
<evidence type="ECO:0000256" key="1">
    <source>
        <dbReference type="SAM" id="MobiDB-lite"/>
    </source>
</evidence>
<dbReference type="GO" id="GO:0050308">
    <property type="term" value="F:sugar-phosphatase activity"/>
    <property type="evidence" value="ECO:0007669"/>
    <property type="project" value="TreeGrafter"/>
</dbReference>
<keyword evidence="2" id="KW-0378">Hydrolase</keyword>
<sequence length="373" mass="39147">MATVVAEGLDYAWAQAHLPEGRRRTAMFFEIYTAATRDPDLRRRFLDPVVTEWLKPLAAALATAGTPPETARSLASRISPSTAACCSNTWRWATTPPPKPPTAMPSGPPDPTSSTTPASGETGRRVDRIRASRNGGRHSEHIASPGTRGYNQYMTVNATLTARALLLDMDSTLVNSEAVVERLWGTWAAAHGLPIDEVLAVAHGRQGWATMAALLPDRPMELNHADNARMLREETTIVDGVVPVPGAPDFLAAVAHLPHALVTSADIALTEARMGAAGLPVPAVRITAESVTVSKPDPEGFLKAAAELGLPPGDCLVFEDSAAGIAAGKAAGMRVVGVGPRAVAHAPTAHVADLTGVRVEERGDGLIAVHILG</sequence>
<dbReference type="SUPFAM" id="SSF56784">
    <property type="entry name" value="HAD-like"/>
    <property type="match status" value="1"/>
</dbReference>
<keyword evidence="3" id="KW-1185">Reference proteome</keyword>
<dbReference type="InterPro" id="IPR036412">
    <property type="entry name" value="HAD-like_sf"/>
</dbReference>
<dbReference type="PANTHER" id="PTHR43481:SF4">
    <property type="entry name" value="GLYCEROL-1-PHOSPHATE PHOSPHOHYDROLASE 1-RELATED"/>
    <property type="match status" value="1"/>
</dbReference>
<dbReference type="Gene3D" id="1.10.150.240">
    <property type="entry name" value="Putative phosphatase, domain 2"/>
    <property type="match status" value="1"/>
</dbReference>
<dbReference type="RefSeq" id="WP_255222008.1">
    <property type="nucleotide sequence ID" value="NZ_UGRY01000002.1"/>
</dbReference>
<dbReference type="InterPro" id="IPR006439">
    <property type="entry name" value="HAD-SF_hydro_IA"/>
</dbReference>
<reference evidence="2 3" key="1">
    <citation type="submission" date="2018-06" db="EMBL/GenBank/DDBJ databases">
        <authorList>
            <consortium name="Pathogen Informatics"/>
            <person name="Doyle S."/>
        </authorList>
    </citation>
    <scope>NUCLEOTIDE SEQUENCE [LARGE SCALE GENOMIC DNA]</scope>
    <source>
        <strain evidence="2 3">NCTC1934</strain>
    </source>
</reference>
<dbReference type="EC" id="3.1.3.-" evidence="2"/>
<feature type="compositionally biased region" description="Pro residues" evidence="1">
    <location>
        <begin position="95"/>
        <end position="111"/>
    </location>
</feature>
<protein>
    <submittedName>
        <fullName evidence="2">Phosphatase YfbT</fullName>
        <ecNumber evidence="2">3.1.3.-</ecNumber>
    </submittedName>
</protein>